<comment type="caution">
    <text evidence="1">The sequence shown here is derived from an EMBL/GenBank/DDBJ whole genome shotgun (WGS) entry which is preliminary data.</text>
</comment>
<organism evidence="1 2">
    <name type="scientific">Dentiradicibacter hellwigii</name>
    <dbReference type="NCBI Taxonomy" id="3149053"/>
    <lineage>
        <taxon>Bacteria</taxon>
        <taxon>Pseudomonadati</taxon>
        <taxon>Pseudomonadota</taxon>
        <taxon>Betaproteobacteria</taxon>
        <taxon>Rhodocyclales</taxon>
        <taxon>Rhodocyclaceae</taxon>
        <taxon>Dentiradicibacter</taxon>
    </lineage>
</organism>
<dbReference type="Proteomes" id="UP001574673">
    <property type="component" value="Unassembled WGS sequence"/>
</dbReference>
<evidence type="ECO:0000313" key="1">
    <source>
        <dbReference type="EMBL" id="MFA9949310.1"/>
    </source>
</evidence>
<keyword evidence="2" id="KW-1185">Reference proteome</keyword>
<evidence type="ECO:0000313" key="2">
    <source>
        <dbReference type="Proteomes" id="UP001574673"/>
    </source>
</evidence>
<accession>A0ABV4UDL4</accession>
<dbReference type="EMBL" id="JBEUWX010000002">
    <property type="protein sequence ID" value="MFA9949310.1"/>
    <property type="molecule type" value="Genomic_DNA"/>
</dbReference>
<protein>
    <submittedName>
        <fullName evidence="1">Uncharacterized protein</fullName>
    </submittedName>
</protein>
<reference evidence="2" key="1">
    <citation type="submission" date="2024-06" db="EMBL/GenBank/DDBJ databases">
        <title>Radixoralia hellwigii gen. nov., sp nov., isolated from a root canal in the human oral cavity.</title>
        <authorList>
            <person name="Bartsch S."/>
            <person name="Wittmer A."/>
            <person name="Schulz A.-K."/>
            <person name="Neumann-Schaal M."/>
            <person name="Wolf J."/>
            <person name="Gronow S."/>
            <person name="Tennert C."/>
            <person name="Haecker G."/>
            <person name="Cieplik F."/>
            <person name="Al-Ahmad A."/>
        </authorList>
    </citation>
    <scope>NUCLEOTIDE SEQUENCE [LARGE SCALE GENOMIC DNA]</scope>
    <source>
        <strain evidence="2">Wk13</strain>
    </source>
</reference>
<name>A0ABV4UDL4_9RHOO</name>
<proteinExistence type="predicted"/>
<gene>
    <name evidence="1" type="ORF">ABCS64_03030</name>
</gene>
<sequence length="96" mass="10794">MFSHSVQFFAAQKHKAASHSCAARFGLLSPHRVNRSACAVWLRLPFAFGAKPFHFQHIALPHGKAGCRMNARFPATSKKVRIWAHKPPNTFPKTPF</sequence>